<name>A0A2M8KE71_9BACT</name>
<evidence type="ECO:0000256" key="2">
    <source>
        <dbReference type="ARBA" id="ARBA00006810"/>
    </source>
</evidence>
<keyword evidence="9 11" id="KW-0472">Membrane</keyword>
<keyword evidence="8 11" id="KW-0406">Ion transport</keyword>
<dbReference type="GO" id="GO:0046933">
    <property type="term" value="F:proton-transporting ATP synthase activity, rotational mechanism"/>
    <property type="evidence" value="ECO:0007669"/>
    <property type="project" value="UniProtKB-UniRule"/>
</dbReference>
<dbReference type="InterPro" id="IPR023011">
    <property type="entry name" value="ATP_synth_F0_asu_AS"/>
</dbReference>
<dbReference type="SUPFAM" id="SSF81336">
    <property type="entry name" value="F1F0 ATP synthase subunit A"/>
    <property type="match status" value="1"/>
</dbReference>
<reference evidence="14" key="1">
    <citation type="submission" date="2017-09" db="EMBL/GenBank/DDBJ databases">
        <title>Depth-based differentiation of microbial function through sediment-hosted aquifers and enrichment of novel symbionts in the deep terrestrial subsurface.</title>
        <authorList>
            <person name="Probst A.J."/>
            <person name="Ladd B."/>
            <person name="Jarett J.K."/>
            <person name="Geller-Mcgrath D.E."/>
            <person name="Sieber C.M.K."/>
            <person name="Emerson J.B."/>
            <person name="Anantharaman K."/>
            <person name="Thomas B.C."/>
            <person name="Malmstrom R."/>
            <person name="Stieglmeier M."/>
            <person name="Klingl A."/>
            <person name="Woyke T."/>
            <person name="Ryan C.M."/>
            <person name="Banfield J.F."/>
        </authorList>
    </citation>
    <scope>NUCLEOTIDE SEQUENCE [LARGE SCALE GENOMIC DNA]</scope>
</reference>
<keyword evidence="7 11" id="KW-1133">Transmembrane helix</keyword>
<evidence type="ECO:0000256" key="1">
    <source>
        <dbReference type="ARBA" id="ARBA00004141"/>
    </source>
</evidence>
<evidence type="ECO:0000256" key="4">
    <source>
        <dbReference type="ARBA" id="ARBA00022547"/>
    </source>
</evidence>
<feature type="transmembrane region" description="Helical" evidence="11">
    <location>
        <begin position="252"/>
        <end position="276"/>
    </location>
</feature>
<dbReference type="PROSITE" id="PS00449">
    <property type="entry name" value="ATPASE_A"/>
    <property type="match status" value="1"/>
</dbReference>
<dbReference type="Gene3D" id="1.20.120.220">
    <property type="entry name" value="ATP synthase, F0 complex, subunit A"/>
    <property type="match status" value="1"/>
</dbReference>
<keyword evidence="4 11" id="KW-0138">CF(0)</keyword>
<dbReference type="Proteomes" id="UP000231450">
    <property type="component" value="Unassembled WGS sequence"/>
</dbReference>
<evidence type="ECO:0000256" key="11">
    <source>
        <dbReference type="HAMAP-Rule" id="MF_01393"/>
    </source>
</evidence>
<evidence type="ECO:0000256" key="7">
    <source>
        <dbReference type="ARBA" id="ARBA00022989"/>
    </source>
</evidence>
<dbReference type="Pfam" id="PF00119">
    <property type="entry name" value="ATP-synt_A"/>
    <property type="match status" value="1"/>
</dbReference>
<evidence type="ECO:0000256" key="3">
    <source>
        <dbReference type="ARBA" id="ARBA00022448"/>
    </source>
</evidence>
<comment type="caution">
    <text evidence="13">The sequence shown here is derived from an EMBL/GenBank/DDBJ whole genome shotgun (WGS) entry which is preliminary data.</text>
</comment>
<evidence type="ECO:0000256" key="12">
    <source>
        <dbReference type="RuleBase" id="RU000483"/>
    </source>
</evidence>
<keyword evidence="5 11" id="KW-0812">Transmembrane</keyword>
<sequence length="282" mass="30948">MIIKTIKMSETTSQTTEASHESTLYAEPIFHVGNFTITNSLLTSWVAVVILIVFFIALGKKIKKVPRGIQNIFEIILEEALSLADSITGNRKKSEKFLPIALTLFLFILINNWLGLIPGVGTIGFIEGETHKIFVPLLRGGTADLNTTLALALFAVVASHVMGVITIGLWKHFNKFINLKAFIEIPKKISSDVSIALINPIKAFVGIIEIIGEIAKVASLSFRLFGNIFAGEVLLASTMALFAFILPLPFMFLEIIVGLIQSLIFAMLTLVFMTIASQSEEH</sequence>
<dbReference type="GO" id="GO:0045259">
    <property type="term" value="C:proton-transporting ATP synthase complex"/>
    <property type="evidence" value="ECO:0007669"/>
    <property type="project" value="UniProtKB-KW"/>
</dbReference>
<dbReference type="PANTHER" id="PTHR42823:SF3">
    <property type="entry name" value="ATP SYNTHASE SUBUNIT A, CHLOROPLASTIC"/>
    <property type="match status" value="1"/>
</dbReference>
<accession>A0A2M8KE71</accession>
<comment type="function">
    <text evidence="11 12">Key component of the proton channel; it plays a direct role in the translocation of protons across the membrane.</text>
</comment>
<evidence type="ECO:0000256" key="6">
    <source>
        <dbReference type="ARBA" id="ARBA00022781"/>
    </source>
</evidence>
<dbReference type="InterPro" id="IPR000568">
    <property type="entry name" value="ATP_synth_F0_asu"/>
</dbReference>
<dbReference type="PRINTS" id="PR00123">
    <property type="entry name" value="ATPASEA"/>
</dbReference>
<feature type="transmembrane region" description="Helical" evidence="11">
    <location>
        <begin position="100"/>
        <end position="126"/>
    </location>
</feature>
<dbReference type="NCBIfam" id="TIGR01131">
    <property type="entry name" value="ATP_synt_6_or_A"/>
    <property type="match status" value="1"/>
</dbReference>
<evidence type="ECO:0000256" key="8">
    <source>
        <dbReference type="ARBA" id="ARBA00023065"/>
    </source>
</evidence>
<comment type="subcellular location">
    <subcellularLocation>
        <location evidence="11 12">Cell membrane</location>
        <topology evidence="11 12">Multi-pass membrane protein</topology>
    </subcellularLocation>
    <subcellularLocation>
        <location evidence="1">Membrane</location>
        <topology evidence="1">Multi-pass membrane protein</topology>
    </subcellularLocation>
</comment>
<dbReference type="CDD" id="cd00310">
    <property type="entry name" value="ATP-synt_Fo_a_6"/>
    <property type="match status" value="1"/>
</dbReference>
<comment type="similarity">
    <text evidence="2 11 12">Belongs to the ATPase A chain family.</text>
</comment>
<protein>
    <recommendedName>
        <fullName evidence="11 12">ATP synthase subunit a</fullName>
    </recommendedName>
    <alternativeName>
        <fullName evidence="11">ATP synthase F0 sector subunit a</fullName>
    </alternativeName>
    <alternativeName>
        <fullName evidence="11">F-ATPase subunit 6</fullName>
    </alternativeName>
</protein>
<dbReference type="PANTHER" id="PTHR42823">
    <property type="entry name" value="ATP SYNTHASE SUBUNIT A, CHLOROPLASTIC"/>
    <property type="match status" value="1"/>
</dbReference>
<dbReference type="GO" id="GO:0042777">
    <property type="term" value="P:proton motive force-driven plasma membrane ATP synthesis"/>
    <property type="evidence" value="ECO:0007669"/>
    <property type="project" value="TreeGrafter"/>
</dbReference>
<feature type="transmembrane region" description="Helical" evidence="11">
    <location>
        <begin position="37"/>
        <end position="58"/>
    </location>
</feature>
<dbReference type="EMBL" id="PFDW01000042">
    <property type="protein sequence ID" value="PJE58218.1"/>
    <property type="molecule type" value="Genomic_DNA"/>
</dbReference>
<gene>
    <name evidence="11 13" type="primary">atpB</name>
    <name evidence="13" type="ORF">COU81_01825</name>
</gene>
<dbReference type="HAMAP" id="MF_01393">
    <property type="entry name" value="ATP_synth_a_bact"/>
    <property type="match status" value="1"/>
</dbReference>
<feature type="transmembrane region" description="Helical" evidence="11">
    <location>
        <begin position="146"/>
        <end position="170"/>
    </location>
</feature>
<evidence type="ECO:0000313" key="14">
    <source>
        <dbReference type="Proteomes" id="UP000231450"/>
    </source>
</evidence>
<keyword evidence="11" id="KW-1003">Cell membrane</keyword>
<evidence type="ECO:0000256" key="9">
    <source>
        <dbReference type="ARBA" id="ARBA00023136"/>
    </source>
</evidence>
<keyword evidence="3 11" id="KW-0813">Transport</keyword>
<keyword evidence="10 11" id="KW-0066">ATP synthesis</keyword>
<feature type="transmembrane region" description="Helical" evidence="11">
    <location>
        <begin position="224"/>
        <end position="246"/>
    </location>
</feature>
<organism evidence="13 14">
    <name type="scientific">Candidatus Portnoybacteria bacterium CG10_big_fil_rev_8_21_14_0_10_36_7</name>
    <dbReference type="NCBI Taxonomy" id="1974812"/>
    <lineage>
        <taxon>Bacteria</taxon>
        <taxon>Candidatus Portnoyibacteriota</taxon>
    </lineage>
</organism>
<dbReference type="AlphaFoldDB" id="A0A2M8KE71"/>
<evidence type="ECO:0000313" key="13">
    <source>
        <dbReference type="EMBL" id="PJE58218.1"/>
    </source>
</evidence>
<dbReference type="GO" id="GO:0005886">
    <property type="term" value="C:plasma membrane"/>
    <property type="evidence" value="ECO:0007669"/>
    <property type="project" value="UniProtKB-SubCell"/>
</dbReference>
<keyword evidence="6 11" id="KW-0375">Hydrogen ion transport</keyword>
<evidence type="ECO:0000256" key="5">
    <source>
        <dbReference type="ARBA" id="ARBA00022692"/>
    </source>
</evidence>
<dbReference type="InterPro" id="IPR045082">
    <property type="entry name" value="ATP_syn_F0_a_bact/chloroplast"/>
</dbReference>
<proteinExistence type="inferred from homology"/>
<dbReference type="InterPro" id="IPR035908">
    <property type="entry name" value="F0_ATP_A_sf"/>
</dbReference>
<evidence type="ECO:0000256" key="10">
    <source>
        <dbReference type="ARBA" id="ARBA00023310"/>
    </source>
</evidence>